<evidence type="ECO:0000256" key="2">
    <source>
        <dbReference type="SAM" id="Phobius"/>
    </source>
</evidence>
<dbReference type="EMBL" id="QBMC01000108">
    <property type="protein sequence ID" value="PZO14475.1"/>
    <property type="molecule type" value="Genomic_DNA"/>
</dbReference>
<accession>A0A2W4VXH3</accession>
<evidence type="ECO:0008006" key="5">
    <source>
        <dbReference type="Google" id="ProtNLM"/>
    </source>
</evidence>
<keyword evidence="2" id="KW-1133">Transmembrane helix</keyword>
<gene>
    <name evidence="3" type="ORF">DCF25_14865</name>
</gene>
<keyword evidence="2" id="KW-0812">Transmembrane</keyword>
<evidence type="ECO:0000313" key="3">
    <source>
        <dbReference type="EMBL" id="PZO14475.1"/>
    </source>
</evidence>
<name>A0A2W4VXH3_9CYAN</name>
<proteinExistence type="predicted"/>
<reference evidence="3 4" key="2">
    <citation type="submission" date="2018-06" db="EMBL/GenBank/DDBJ databases">
        <title>Metagenomic assembly of (sub)arctic Cyanobacteria and their associated microbiome from non-axenic cultures.</title>
        <authorList>
            <person name="Baurain D."/>
        </authorList>
    </citation>
    <scope>NUCLEOTIDE SEQUENCE [LARGE SCALE GENOMIC DNA]</scope>
    <source>
        <strain evidence="3">ULC129bin1</strain>
    </source>
</reference>
<evidence type="ECO:0000256" key="1">
    <source>
        <dbReference type="SAM" id="MobiDB-lite"/>
    </source>
</evidence>
<comment type="caution">
    <text evidence="3">The sequence shown here is derived from an EMBL/GenBank/DDBJ whole genome shotgun (WGS) entry which is preliminary data.</text>
</comment>
<feature type="transmembrane region" description="Helical" evidence="2">
    <location>
        <begin position="6"/>
        <end position="29"/>
    </location>
</feature>
<protein>
    <recommendedName>
        <fullName evidence="5">Excalibur calcium-binding domain-containing protein</fullName>
    </recommendedName>
</protein>
<dbReference type="AlphaFoldDB" id="A0A2W4VXH3"/>
<sequence length="107" mass="11608">MGCFAYAVGVGVPGCIFAWMVVPVAFLVVTDLKTTGVALLLPNQPKESVEAAISDVLPLKVGYVEGSCEELLKMGLRNFFPDEPNYTIERDPDGDQLACENPESDER</sequence>
<organism evidence="3 4">
    <name type="scientific">Leptolyngbya foveolarum</name>
    <dbReference type="NCBI Taxonomy" id="47253"/>
    <lineage>
        <taxon>Bacteria</taxon>
        <taxon>Bacillati</taxon>
        <taxon>Cyanobacteriota</taxon>
        <taxon>Cyanophyceae</taxon>
        <taxon>Leptolyngbyales</taxon>
        <taxon>Leptolyngbyaceae</taxon>
        <taxon>Leptolyngbya group</taxon>
        <taxon>Leptolyngbya</taxon>
    </lineage>
</organism>
<evidence type="ECO:0000313" key="4">
    <source>
        <dbReference type="Proteomes" id="UP000249354"/>
    </source>
</evidence>
<reference evidence="4" key="1">
    <citation type="submission" date="2018-04" db="EMBL/GenBank/DDBJ databases">
        <authorList>
            <person name="Cornet L."/>
        </authorList>
    </citation>
    <scope>NUCLEOTIDE SEQUENCE [LARGE SCALE GENOMIC DNA]</scope>
</reference>
<keyword evidence="2" id="KW-0472">Membrane</keyword>
<dbReference type="Proteomes" id="UP000249354">
    <property type="component" value="Unassembled WGS sequence"/>
</dbReference>
<feature type="region of interest" description="Disordered" evidence="1">
    <location>
        <begin position="85"/>
        <end position="107"/>
    </location>
</feature>